<feature type="region of interest" description="Disordered" evidence="1">
    <location>
        <begin position="167"/>
        <end position="198"/>
    </location>
</feature>
<feature type="compositionally biased region" description="Basic and acidic residues" evidence="1">
    <location>
        <begin position="178"/>
        <end position="189"/>
    </location>
</feature>
<name>A0A2A2JZX1_9BILA</name>
<dbReference type="Proteomes" id="UP000218231">
    <property type="component" value="Unassembled WGS sequence"/>
</dbReference>
<dbReference type="AlphaFoldDB" id="A0A2A2JZX1"/>
<evidence type="ECO:0000313" key="3">
    <source>
        <dbReference type="Proteomes" id="UP000218231"/>
    </source>
</evidence>
<sequence length="540" mass="57186">MPMEDGVDIVEQAGANQIDFARSAFFCRRTVDADFAIDRVRNHPVLDRDRRGDRRRAEDVVAAAVAGGLAGNGIALGIGTLGEAGEGVIFGEDADHWPLAAAFEAGDEGGRHAGDARRDGEAGALQFGLEQRAALRFLIADLRRIPDRERGLGEIGRASVDVGEDRLPLRGGNLRGGRGRDEKGDDRSDGGAVHGGHPASLQRGIAAALVDAGPFGRLADVEAMVHDVGEQLHHRRDDITAARCAGDQPRAVVVEDDYRRDRRSDALARHRQRGAALGCGAAATPGEIAERVIEQNTGARCDDVRAIRGGQRIGVADRVARRVGDREVRRVAAFVRIRVAVGHVVLAEGAVGADQLGALSRIAFAGEADRRGPPVGTAAHQPAVGDTAPFLRADGEGFEDVHRLRDADARGGRRHVGDALAAIARPDRRRDNRAIAGKVGSIDDAAAGANAHRDAGPERAGVEAVATLGGDRLQRRSKVRLAERLASGIGRPVGLEEHRHRRGIVGHQLALCGLGLRFVVREDDALFGHGDRGGDQRAPG</sequence>
<keyword evidence="3" id="KW-1185">Reference proteome</keyword>
<accession>A0A2A2JZX1</accession>
<protein>
    <submittedName>
        <fullName evidence="2">Uncharacterized protein</fullName>
    </submittedName>
</protein>
<gene>
    <name evidence="2" type="ORF">WR25_08050</name>
</gene>
<evidence type="ECO:0000256" key="1">
    <source>
        <dbReference type="SAM" id="MobiDB-lite"/>
    </source>
</evidence>
<comment type="caution">
    <text evidence="2">The sequence shown here is derived from an EMBL/GenBank/DDBJ whole genome shotgun (WGS) entry which is preliminary data.</text>
</comment>
<organism evidence="2 3">
    <name type="scientific">Diploscapter pachys</name>
    <dbReference type="NCBI Taxonomy" id="2018661"/>
    <lineage>
        <taxon>Eukaryota</taxon>
        <taxon>Metazoa</taxon>
        <taxon>Ecdysozoa</taxon>
        <taxon>Nematoda</taxon>
        <taxon>Chromadorea</taxon>
        <taxon>Rhabditida</taxon>
        <taxon>Rhabditina</taxon>
        <taxon>Rhabditomorpha</taxon>
        <taxon>Rhabditoidea</taxon>
        <taxon>Rhabditidae</taxon>
        <taxon>Diploscapter</taxon>
    </lineage>
</organism>
<evidence type="ECO:0000313" key="2">
    <source>
        <dbReference type="EMBL" id="PAV67326.1"/>
    </source>
</evidence>
<proteinExistence type="predicted"/>
<reference evidence="2 3" key="1">
    <citation type="journal article" date="2017" name="Curr. Biol.">
        <title>Genome architecture and evolution of a unichromosomal asexual nematode.</title>
        <authorList>
            <person name="Fradin H."/>
            <person name="Zegar C."/>
            <person name="Gutwein M."/>
            <person name="Lucas J."/>
            <person name="Kovtun M."/>
            <person name="Corcoran D."/>
            <person name="Baugh L.R."/>
            <person name="Kiontke K."/>
            <person name="Gunsalus K."/>
            <person name="Fitch D.H."/>
            <person name="Piano F."/>
        </authorList>
    </citation>
    <scope>NUCLEOTIDE SEQUENCE [LARGE SCALE GENOMIC DNA]</scope>
    <source>
        <strain evidence="2">PF1309</strain>
    </source>
</reference>
<dbReference type="EMBL" id="LIAE01009952">
    <property type="protein sequence ID" value="PAV67326.1"/>
    <property type="molecule type" value="Genomic_DNA"/>
</dbReference>